<keyword evidence="3" id="KW-0732">Signal</keyword>
<evidence type="ECO:0000256" key="2">
    <source>
        <dbReference type="SAM" id="Phobius"/>
    </source>
</evidence>
<dbReference type="HOGENOM" id="CLU_561409_0_0_1"/>
<dbReference type="OMA" id="SDEGQWN"/>
<feature type="compositionally biased region" description="Low complexity" evidence="1">
    <location>
        <begin position="168"/>
        <end position="212"/>
    </location>
</feature>
<name>G3JNQ9_CORMM</name>
<reference evidence="4 5" key="1">
    <citation type="journal article" date="2011" name="Genome Biol.">
        <title>Genome sequence of the insect pathogenic fungus Cordyceps militaris, a valued traditional Chinese medicine.</title>
        <authorList>
            <person name="Zheng P."/>
            <person name="Xia Y."/>
            <person name="Xiao G."/>
            <person name="Xiong C."/>
            <person name="Hu X."/>
            <person name="Zhang S."/>
            <person name="Zheng H."/>
            <person name="Huang Y."/>
            <person name="Zhou Y."/>
            <person name="Wang S."/>
            <person name="Zhao G.P."/>
            <person name="Liu X."/>
            <person name="St Leger R.J."/>
            <person name="Wang C."/>
        </authorList>
    </citation>
    <scope>NUCLEOTIDE SEQUENCE [LARGE SCALE GENOMIC DNA]</scope>
    <source>
        <strain evidence="4 5">CM01</strain>
    </source>
</reference>
<protein>
    <submittedName>
        <fullName evidence="4">Uncharacterized protein</fullName>
    </submittedName>
</protein>
<evidence type="ECO:0000256" key="3">
    <source>
        <dbReference type="SAM" id="SignalP"/>
    </source>
</evidence>
<evidence type="ECO:0000313" key="4">
    <source>
        <dbReference type="EMBL" id="EGX89899.1"/>
    </source>
</evidence>
<keyword evidence="5" id="KW-1185">Reference proteome</keyword>
<feature type="chain" id="PRO_5003446338" evidence="3">
    <location>
        <begin position="21"/>
        <end position="486"/>
    </location>
</feature>
<dbReference type="InParanoid" id="G3JNQ9"/>
<dbReference type="OrthoDB" id="2342176at2759"/>
<dbReference type="VEuPathDB" id="FungiDB:CCM_08152"/>
<dbReference type="Proteomes" id="UP000001610">
    <property type="component" value="Unassembled WGS sequence"/>
</dbReference>
<dbReference type="AlphaFoldDB" id="G3JNQ9"/>
<accession>G3JNQ9</accession>
<dbReference type="eggNOG" id="ENOG502S4IP">
    <property type="taxonomic scope" value="Eukaryota"/>
</dbReference>
<proteinExistence type="predicted"/>
<feature type="compositionally biased region" description="Gly residues" evidence="1">
    <location>
        <begin position="64"/>
        <end position="73"/>
    </location>
</feature>
<feature type="region of interest" description="Disordered" evidence="1">
    <location>
        <begin position="248"/>
        <end position="272"/>
    </location>
</feature>
<evidence type="ECO:0000256" key="1">
    <source>
        <dbReference type="SAM" id="MobiDB-lite"/>
    </source>
</evidence>
<feature type="region of interest" description="Disordered" evidence="1">
    <location>
        <begin position="168"/>
        <end position="228"/>
    </location>
</feature>
<feature type="transmembrane region" description="Helical" evidence="2">
    <location>
        <begin position="291"/>
        <end position="314"/>
    </location>
</feature>
<feature type="transmembrane region" description="Helical" evidence="2">
    <location>
        <begin position="356"/>
        <end position="378"/>
    </location>
</feature>
<dbReference type="KEGG" id="cmt:CCM_08152"/>
<keyword evidence="2" id="KW-1133">Transmembrane helix</keyword>
<feature type="signal peptide" evidence="3">
    <location>
        <begin position="1"/>
        <end position="20"/>
    </location>
</feature>
<dbReference type="GeneID" id="18170161"/>
<sequence length="486" mass="50607">MRTSATLLVGLSSCIASTAAFPRIRIYNSARDAAIADYAKVNQKVPTYSVVPLEPGPATQSGANPGGDAGGSTSGASNPTSTGRGGYPSSQSAATVTVTVTDTVTQAQDAVTQYVTVTAEVQTVTLPAVVVTSTLNDTKTVTVPTTVIEATTIVSTTIIEPITVTVSGSSTTLQTSTETSSSSTTPGTTSTSEKAYSTESSSVPTTSESTTEAKIPSTFSSQAIDTPTTPTAASAMMELGFIGQELHASSSTAQESTTTPPTTSTAPQQQLPTYVPVDSRLSDADAAHKTILVGLLIALVAASVALGGLAMYCLRRRAQRRLQSEYQAELRAVQQQQRDDKDDEGRASGSTKNKTMLLFLQLSCLVWMLLVAQVALAVHGQAPATALAARQQQQRNAAGSSCSDEGQWNCMTTSWQRCAAGRWSVVMPCAKGTTCAPAGLTRDFRIQHDGSVDKNGGPPTTSAGVRRWASRGGVFGAVLGWMWWLG</sequence>
<feature type="region of interest" description="Disordered" evidence="1">
    <location>
        <begin position="51"/>
        <end position="91"/>
    </location>
</feature>
<keyword evidence="2" id="KW-0812">Transmembrane</keyword>
<feature type="compositionally biased region" description="Polar residues" evidence="1">
    <location>
        <begin position="78"/>
        <end position="91"/>
    </location>
</feature>
<evidence type="ECO:0000313" key="5">
    <source>
        <dbReference type="Proteomes" id="UP000001610"/>
    </source>
</evidence>
<gene>
    <name evidence="4" type="ORF">CCM_08152</name>
</gene>
<keyword evidence="2" id="KW-0472">Membrane</keyword>
<dbReference type="RefSeq" id="XP_006673354.1">
    <property type="nucleotide sequence ID" value="XM_006673291.1"/>
</dbReference>
<dbReference type="STRING" id="983644.G3JNQ9"/>
<dbReference type="EMBL" id="JH126404">
    <property type="protein sequence ID" value="EGX89899.1"/>
    <property type="molecule type" value="Genomic_DNA"/>
</dbReference>
<organism evidence="4 5">
    <name type="scientific">Cordyceps militaris (strain CM01)</name>
    <name type="common">Caterpillar fungus</name>
    <dbReference type="NCBI Taxonomy" id="983644"/>
    <lineage>
        <taxon>Eukaryota</taxon>
        <taxon>Fungi</taxon>
        <taxon>Dikarya</taxon>
        <taxon>Ascomycota</taxon>
        <taxon>Pezizomycotina</taxon>
        <taxon>Sordariomycetes</taxon>
        <taxon>Hypocreomycetidae</taxon>
        <taxon>Hypocreales</taxon>
        <taxon>Cordycipitaceae</taxon>
        <taxon>Cordyceps</taxon>
    </lineage>
</organism>